<accession>C0CGT7</accession>
<dbReference type="HOGENOM" id="CLU_149197_2_0_9"/>
<dbReference type="eggNOG" id="ENOG5032YJ5">
    <property type="taxonomic scope" value="Bacteria"/>
</dbReference>
<evidence type="ECO:0000256" key="1">
    <source>
        <dbReference type="SAM" id="Phobius"/>
    </source>
</evidence>
<evidence type="ECO:0000313" key="2">
    <source>
        <dbReference type="EMBL" id="EEG50993.1"/>
    </source>
</evidence>
<keyword evidence="1" id="KW-0472">Membrane</keyword>
<dbReference type="InterPro" id="IPR023804">
    <property type="entry name" value="DUF3792_TM"/>
</dbReference>
<dbReference type="Proteomes" id="UP000003100">
    <property type="component" value="Unassembled WGS sequence"/>
</dbReference>
<organism evidence="2 3">
    <name type="scientific">Blautia hydrogenotrophica (strain DSM 10507 / JCM 14656 / S5a33)</name>
    <name type="common">Ruminococcus hydrogenotrophicus</name>
    <dbReference type="NCBI Taxonomy" id="476272"/>
    <lineage>
        <taxon>Bacteria</taxon>
        <taxon>Bacillati</taxon>
        <taxon>Bacillota</taxon>
        <taxon>Clostridia</taxon>
        <taxon>Lachnospirales</taxon>
        <taxon>Lachnospiraceae</taxon>
        <taxon>Blautia</taxon>
    </lineage>
</organism>
<dbReference type="EMBL" id="ACBZ01000002">
    <property type="protein sequence ID" value="EEG50993.1"/>
    <property type="molecule type" value="Genomic_DNA"/>
</dbReference>
<reference evidence="2 3" key="2">
    <citation type="submission" date="2009-02" db="EMBL/GenBank/DDBJ databases">
        <title>Draft genome sequence of Blautia hydrogenotrophica DSM 10507 (Ruminococcus hydrogenotrophicus DSM 10507).</title>
        <authorList>
            <person name="Sudarsanam P."/>
            <person name="Ley R."/>
            <person name="Guruge J."/>
            <person name="Turnbaugh P.J."/>
            <person name="Mahowald M."/>
            <person name="Liep D."/>
            <person name="Gordon J."/>
        </authorList>
    </citation>
    <scope>NUCLEOTIDE SEQUENCE [LARGE SCALE GENOMIC DNA]</scope>
    <source>
        <strain evidence="3">DSM 10507 / JCM 14656 / S5a33</strain>
    </source>
</reference>
<feature type="transmembrane region" description="Helical" evidence="1">
    <location>
        <begin position="12"/>
        <end position="37"/>
    </location>
</feature>
<reference evidence="2 3" key="1">
    <citation type="submission" date="2009-01" db="EMBL/GenBank/DDBJ databases">
        <authorList>
            <person name="Fulton L."/>
            <person name="Clifton S."/>
            <person name="Fulton B."/>
            <person name="Xu J."/>
            <person name="Minx P."/>
            <person name="Pepin K.H."/>
            <person name="Johnson M."/>
            <person name="Bhonagiri V."/>
            <person name="Nash W.E."/>
            <person name="Mardis E.R."/>
            <person name="Wilson R.K."/>
        </authorList>
    </citation>
    <scope>NUCLEOTIDE SEQUENCE [LARGE SCALE GENOMIC DNA]</scope>
    <source>
        <strain evidence="3">DSM 10507 / JCM 14656 / S5a33</strain>
    </source>
</reference>
<sequence>MGGLFYMKVKGVLKALLLAYGMTGALLLLLAFLLFQFDLKENVISMGIVLVYILSCFLGGMVAGKCVKTQKYLWGMAVGFAYFLLLIGVSWFVEKQIDMSVQHMITTFCMCLAGGTLGGMIS</sequence>
<feature type="transmembrane region" description="Helical" evidence="1">
    <location>
        <begin position="72"/>
        <end position="93"/>
    </location>
</feature>
<feature type="transmembrane region" description="Helical" evidence="1">
    <location>
        <begin position="99"/>
        <end position="121"/>
    </location>
</feature>
<keyword evidence="1" id="KW-0812">Transmembrane</keyword>
<feature type="transmembrane region" description="Helical" evidence="1">
    <location>
        <begin position="43"/>
        <end position="63"/>
    </location>
</feature>
<protein>
    <recommendedName>
        <fullName evidence="4">TIGR04086 family membrane protein</fullName>
    </recommendedName>
</protein>
<proteinExistence type="predicted"/>
<name>C0CGT7_BLAHS</name>
<evidence type="ECO:0000313" key="3">
    <source>
        <dbReference type="Proteomes" id="UP000003100"/>
    </source>
</evidence>
<comment type="caution">
    <text evidence="2">The sequence shown here is derived from an EMBL/GenBank/DDBJ whole genome shotgun (WGS) entry which is preliminary data.</text>
</comment>
<keyword evidence="1" id="KW-1133">Transmembrane helix</keyword>
<dbReference type="AlphaFoldDB" id="C0CGT7"/>
<dbReference type="PATRIC" id="fig|476272.21.peg.3056"/>
<keyword evidence="3" id="KW-1185">Reference proteome</keyword>
<dbReference type="NCBIfam" id="TIGR04086">
    <property type="entry name" value="TIGR04086_membr"/>
    <property type="match status" value="1"/>
</dbReference>
<evidence type="ECO:0008006" key="4">
    <source>
        <dbReference type="Google" id="ProtNLM"/>
    </source>
</evidence>
<gene>
    <name evidence="2" type="ORF">RUMHYD_00050</name>
</gene>
<dbReference type="Pfam" id="PF12670">
    <property type="entry name" value="DUF3792"/>
    <property type="match status" value="1"/>
</dbReference>